<dbReference type="Pfam" id="PF13837">
    <property type="entry name" value="Myb_DNA-bind_4"/>
    <property type="match status" value="1"/>
</dbReference>
<reference evidence="3" key="1">
    <citation type="journal article" date="2013" name="Nat. Genet.">
        <title>The draft genomes of soft-shell turtle and green sea turtle yield insights into the development and evolution of the turtle-specific body plan.</title>
        <authorList>
            <person name="Wang Z."/>
            <person name="Pascual-Anaya J."/>
            <person name="Zadissa A."/>
            <person name="Li W."/>
            <person name="Niimura Y."/>
            <person name="Huang Z."/>
            <person name="Li C."/>
            <person name="White S."/>
            <person name="Xiong Z."/>
            <person name="Fang D."/>
            <person name="Wang B."/>
            <person name="Ming Y."/>
            <person name="Chen Y."/>
            <person name="Zheng Y."/>
            <person name="Kuraku S."/>
            <person name="Pignatelli M."/>
            <person name="Herrero J."/>
            <person name="Beal K."/>
            <person name="Nozawa M."/>
            <person name="Li Q."/>
            <person name="Wang J."/>
            <person name="Zhang H."/>
            <person name="Yu L."/>
            <person name="Shigenobu S."/>
            <person name="Wang J."/>
            <person name="Liu J."/>
            <person name="Flicek P."/>
            <person name="Searle S."/>
            <person name="Wang J."/>
            <person name="Kuratani S."/>
            <person name="Yin Y."/>
            <person name="Aken B."/>
            <person name="Zhang G."/>
            <person name="Irie N."/>
        </authorList>
    </citation>
    <scope>NUCLEOTIDE SEQUENCE [LARGE SCALE GENOMIC DNA]</scope>
</reference>
<feature type="domain" description="Myb/SANT-like DNA-binding" evidence="1">
    <location>
        <begin position="11"/>
        <end position="99"/>
    </location>
</feature>
<dbReference type="Gene3D" id="1.10.10.60">
    <property type="entry name" value="Homeodomain-like"/>
    <property type="match status" value="1"/>
</dbReference>
<proteinExistence type="predicted"/>
<gene>
    <name evidence="2" type="ORF">UY3_13894</name>
</gene>
<dbReference type="PANTHER" id="PTHR47595:SF1">
    <property type="entry name" value="MYB_SANT-LIKE DNA-BINDING DOMAIN-CONTAINING PROTEIN"/>
    <property type="match status" value="1"/>
</dbReference>
<dbReference type="AlphaFoldDB" id="M7BLB8"/>
<accession>M7BLB8</accession>
<sequence>MQSQNRKRAPAWTEWEVLDLIAVWGEESVLSELHSKRRNAKTFQKISDALRDRGYNRDTTHFRVKLKELRQAYQKTKESNGCSGTEPQTCRFYSELHAILGGAATTTPPLYVNSNDGVLPATPEDIVDGEDEEEEEDVLGESTQHTILPNSQDLFITLTEIPSQPNKAREGTSVEQLQQEKLKEPYIGISHRLLAHSFERSKTLFSILSASEGGIERGLLLPKPVI</sequence>
<organism evidence="2 3">
    <name type="scientific">Chelonia mydas</name>
    <name type="common">Green sea-turtle</name>
    <name type="synonym">Chelonia agassizi</name>
    <dbReference type="NCBI Taxonomy" id="8469"/>
    <lineage>
        <taxon>Eukaryota</taxon>
        <taxon>Metazoa</taxon>
        <taxon>Chordata</taxon>
        <taxon>Craniata</taxon>
        <taxon>Vertebrata</taxon>
        <taxon>Euteleostomi</taxon>
        <taxon>Archelosauria</taxon>
        <taxon>Testudinata</taxon>
        <taxon>Testudines</taxon>
        <taxon>Cryptodira</taxon>
        <taxon>Durocryptodira</taxon>
        <taxon>Americhelydia</taxon>
        <taxon>Chelonioidea</taxon>
        <taxon>Cheloniidae</taxon>
        <taxon>Chelonia</taxon>
    </lineage>
</organism>
<keyword evidence="3" id="KW-1185">Reference proteome</keyword>
<name>M7BLB8_CHEMY</name>
<dbReference type="PANTHER" id="PTHR47595">
    <property type="entry name" value="HEAT SHOCK 70 KDA PROTEIN 14"/>
    <property type="match status" value="1"/>
</dbReference>
<dbReference type="InterPro" id="IPR044822">
    <property type="entry name" value="Myb_DNA-bind_4"/>
</dbReference>
<dbReference type="EMBL" id="KB559568">
    <property type="protein sequence ID" value="EMP28987.1"/>
    <property type="molecule type" value="Genomic_DNA"/>
</dbReference>
<evidence type="ECO:0000259" key="1">
    <source>
        <dbReference type="Pfam" id="PF13837"/>
    </source>
</evidence>
<protein>
    <submittedName>
        <fullName evidence="2">Zinc finger and SCAN domain-containing protein 29</fullName>
    </submittedName>
</protein>
<evidence type="ECO:0000313" key="2">
    <source>
        <dbReference type="EMBL" id="EMP28987.1"/>
    </source>
</evidence>
<dbReference type="Proteomes" id="UP000031443">
    <property type="component" value="Unassembled WGS sequence"/>
</dbReference>
<evidence type="ECO:0000313" key="3">
    <source>
        <dbReference type="Proteomes" id="UP000031443"/>
    </source>
</evidence>